<dbReference type="SUPFAM" id="SSF53448">
    <property type="entry name" value="Nucleotide-diphospho-sugar transferases"/>
    <property type="match status" value="1"/>
</dbReference>
<evidence type="ECO:0000313" key="8">
    <source>
        <dbReference type="Proteomes" id="UP000193207"/>
    </source>
</evidence>
<dbReference type="InterPro" id="IPR026461">
    <property type="entry name" value="Trfase_2_rSAM/seldom_assoc"/>
</dbReference>
<keyword evidence="2" id="KW-1003">Cell membrane</keyword>
<evidence type="ECO:0000259" key="6">
    <source>
        <dbReference type="Pfam" id="PF00535"/>
    </source>
</evidence>
<evidence type="ECO:0000256" key="4">
    <source>
        <dbReference type="ARBA" id="ARBA00022679"/>
    </source>
</evidence>
<dbReference type="CDD" id="cd02522">
    <property type="entry name" value="GT_2_like_a"/>
    <property type="match status" value="1"/>
</dbReference>
<dbReference type="GO" id="GO:0005886">
    <property type="term" value="C:plasma membrane"/>
    <property type="evidence" value="ECO:0007669"/>
    <property type="project" value="UniProtKB-SubCell"/>
</dbReference>
<dbReference type="AlphaFoldDB" id="A0A1X6Y732"/>
<gene>
    <name evidence="7" type="ORF">ROH8110_00183</name>
</gene>
<evidence type="ECO:0000256" key="5">
    <source>
        <dbReference type="ARBA" id="ARBA00023136"/>
    </source>
</evidence>
<accession>A0A1X6Y732</accession>
<proteinExistence type="predicted"/>
<keyword evidence="4 7" id="KW-0808">Transferase</keyword>
<dbReference type="InterPro" id="IPR029044">
    <property type="entry name" value="Nucleotide-diphossugar_trans"/>
</dbReference>
<evidence type="ECO:0000313" key="7">
    <source>
        <dbReference type="EMBL" id="SLN12615.1"/>
    </source>
</evidence>
<dbReference type="EC" id="2.4.1.-" evidence="7"/>
<dbReference type="Proteomes" id="UP000193207">
    <property type="component" value="Unassembled WGS sequence"/>
</dbReference>
<dbReference type="NCBIfam" id="TIGR04283">
    <property type="entry name" value="glyco_like_mftF"/>
    <property type="match status" value="1"/>
</dbReference>
<name>A0A1X6Y732_9RHOB</name>
<keyword evidence="5" id="KW-0472">Membrane</keyword>
<evidence type="ECO:0000256" key="1">
    <source>
        <dbReference type="ARBA" id="ARBA00004236"/>
    </source>
</evidence>
<dbReference type="Pfam" id="PF00535">
    <property type="entry name" value="Glycos_transf_2"/>
    <property type="match status" value="1"/>
</dbReference>
<keyword evidence="3 7" id="KW-0328">Glycosyltransferase</keyword>
<reference evidence="7 8" key="1">
    <citation type="submission" date="2017-03" db="EMBL/GenBank/DDBJ databases">
        <authorList>
            <person name="Afonso C.L."/>
            <person name="Miller P.J."/>
            <person name="Scott M.A."/>
            <person name="Spackman E."/>
            <person name="Goraichik I."/>
            <person name="Dimitrov K.M."/>
            <person name="Suarez D.L."/>
            <person name="Swayne D.E."/>
        </authorList>
    </citation>
    <scope>NUCLEOTIDE SEQUENCE [LARGE SCALE GENOMIC DNA]</scope>
    <source>
        <strain evidence="7 8">CECT 8110</strain>
    </source>
</reference>
<evidence type="ECO:0000256" key="3">
    <source>
        <dbReference type="ARBA" id="ARBA00022676"/>
    </source>
</evidence>
<dbReference type="PANTHER" id="PTHR43646:SF2">
    <property type="entry name" value="GLYCOSYLTRANSFERASE 2-LIKE DOMAIN-CONTAINING PROTEIN"/>
    <property type="match status" value="1"/>
</dbReference>
<dbReference type="GO" id="GO:0016757">
    <property type="term" value="F:glycosyltransferase activity"/>
    <property type="evidence" value="ECO:0007669"/>
    <property type="project" value="UniProtKB-KW"/>
</dbReference>
<dbReference type="PANTHER" id="PTHR43646">
    <property type="entry name" value="GLYCOSYLTRANSFERASE"/>
    <property type="match status" value="1"/>
</dbReference>
<feature type="domain" description="Glycosyltransferase 2-like" evidence="6">
    <location>
        <begin position="6"/>
        <end position="116"/>
    </location>
</feature>
<organism evidence="7 8">
    <name type="scientific">Roseovarius halotolerans</name>
    <dbReference type="NCBI Taxonomy" id="505353"/>
    <lineage>
        <taxon>Bacteria</taxon>
        <taxon>Pseudomonadati</taxon>
        <taxon>Pseudomonadota</taxon>
        <taxon>Alphaproteobacteria</taxon>
        <taxon>Rhodobacterales</taxon>
        <taxon>Roseobacteraceae</taxon>
        <taxon>Roseovarius</taxon>
    </lineage>
</organism>
<dbReference type="OrthoDB" id="5291101at2"/>
<comment type="subcellular location">
    <subcellularLocation>
        <location evidence="1">Cell membrane</location>
    </subcellularLocation>
</comment>
<dbReference type="Gene3D" id="3.90.550.10">
    <property type="entry name" value="Spore Coat Polysaccharide Biosynthesis Protein SpsA, Chain A"/>
    <property type="match status" value="1"/>
</dbReference>
<dbReference type="RefSeq" id="WP_085815916.1">
    <property type="nucleotide sequence ID" value="NZ_FWFU01000001.1"/>
</dbReference>
<dbReference type="InterPro" id="IPR001173">
    <property type="entry name" value="Glyco_trans_2-like"/>
</dbReference>
<sequence length="223" mass="24088">MRAELSIVIPTLDAAEGLGRALPALAEGLQEGLIRELIISDGGSKDATLEIADEAGAVVVTGEASRGGQLGRGAAAAGGSWLLFLHADTVLPSGWATMVRAQMEDGRPAFFGLRYDAAGFAPAWVASWANLRSWVFHLPYGDQGLLISRREYDAVGGYPDIALMEDVAIVRVLGKRMRRLPGKVTTSAARYRQAGWFSRGARNLVLLMRYLMGARPEDLARRY</sequence>
<keyword evidence="8" id="KW-1185">Reference proteome</keyword>
<evidence type="ECO:0000256" key="2">
    <source>
        <dbReference type="ARBA" id="ARBA00022475"/>
    </source>
</evidence>
<dbReference type="EMBL" id="FWFU01000001">
    <property type="protein sequence ID" value="SLN12615.1"/>
    <property type="molecule type" value="Genomic_DNA"/>
</dbReference>
<protein>
    <submittedName>
        <fullName evidence="7">PGL/p-HBAD biosynthesis glycosyltransferase/MT3031</fullName>
        <ecNumber evidence="7">2.4.1.-</ecNumber>
    </submittedName>
</protein>